<dbReference type="AlphaFoldDB" id="A0A1B7Y4S9"/>
<dbReference type="GeneID" id="28867643"/>
<dbReference type="Proteomes" id="UP000092177">
    <property type="component" value="Chromosome 6"/>
</dbReference>
<proteinExistence type="predicted"/>
<feature type="compositionally biased region" description="Polar residues" evidence="1">
    <location>
        <begin position="136"/>
        <end position="145"/>
    </location>
</feature>
<feature type="region of interest" description="Disordered" evidence="1">
    <location>
        <begin position="57"/>
        <end position="99"/>
    </location>
</feature>
<feature type="region of interest" description="Disordered" evidence="1">
    <location>
        <begin position="125"/>
        <end position="160"/>
    </location>
</feature>
<sequence length="206" mass="22764">MPPASSASSLSFDPLRQADNTHSLTKSSTPSHLFTLADTAGLPCIAMYHCDITWNTPDPSEDQHQSHHRPQDRQHQGRQSREQKSVVPNETRTQHRDHFGFVNLLASNPALRGSRSPFARDFLASHHHHHQQLQQEPTPFASNSSHGRRASGQLRSISPPRGLVSYQRTLLSPPPPPTASRARNAQPALLRILTSITSGLDPGLLN</sequence>
<dbReference type="EMBL" id="LTAN01000006">
    <property type="protein sequence ID" value="OBR07041.1"/>
    <property type="molecule type" value="Genomic_DNA"/>
</dbReference>
<keyword evidence="3" id="KW-1185">Reference proteome</keyword>
<evidence type="ECO:0000313" key="3">
    <source>
        <dbReference type="Proteomes" id="UP000092177"/>
    </source>
</evidence>
<dbReference type="VEuPathDB" id="FungiDB:CH63R_08562"/>
<evidence type="ECO:0000313" key="2">
    <source>
        <dbReference type="EMBL" id="OBR07041.1"/>
    </source>
</evidence>
<organism evidence="2 3">
    <name type="scientific">Colletotrichum higginsianum (strain IMI 349063)</name>
    <name type="common">Crucifer anthracnose fungus</name>
    <dbReference type="NCBI Taxonomy" id="759273"/>
    <lineage>
        <taxon>Eukaryota</taxon>
        <taxon>Fungi</taxon>
        <taxon>Dikarya</taxon>
        <taxon>Ascomycota</taxon>
        <taxon>Pezizomycotina</taxon>
        <taxon>Sordariomycetes</taxon>
        <taxon>Hypocreomycetidae</taxon>
        <taxon>Glomerellales</taxon>
        <taxon>Glomerellaceae</taxon>
        <taxon>Colletotrichum</taxon>
        <taxon>Colletotrichum destructivum species complex</taxon>
    </lineage>
</organism>
<accession>A0A1B7Y4S9</accession>
<feature type="compositionally biased region" description="Basic and acidic residues" evidence="1">
    <location>
        <begin position="61"/>
        <end position="84"/>
    </location>
</feature>
<reference evidence="3" key="1">
    <citation type="journal article" date="2017" name="BMC Genomics">
        <title>Gapless genome assembly of Colletotrichum higginsianum reveals chromosome structure and association of transposable elements with secondary metabolite gene clusters.</title>
        <authorList>
            <person name="Dallery J.-F."/>
            <person name="Lapalu N."/>
            <person name="Zampounis A."/>
            <person name="Pigne S."/>
            <person name="Luyten I."/>
            <person name="Amselem J."/>
            <person name="Wittenberg A.H.J."/>
            <person name="Zhou S."/>
            <person name="de Queiroz M.V."/>
            <person name="Robin G.P."/>
            <person name="Auger A."/>
            <person name="Hainaut M."/>
            <person name="Henrissat B."/>
            <person name="Kim K.-T."/>
            <person name="Lee Y.-H."/>
            <person name="Lespinet O."/>
            <person name="Schwartz D.C."/>
            <person name="Thon M.R."/>
            <person name="O'Connell R.J."/>
        </authorList>
    </citation>
    <scope>NUCLEOTIDE SEQUENCE [LARGE SCALE GENOMIC DNA]</scope>
    <source>
        <strain evidence="3">IMI 349063</strain>
    </source>
</reference>
<comment type="caution">
    <text evidence="2">The sequence shown here is derived from an EMBL/GenBank/DDBJ whole genome shotgun (WGS) entry which is preliminary data.</text>
</comment>
<dbReference type="KEGG" id="chig:CH63R_08562"/>
<evidence type="ECO:0000256" key="1">
    <source>
        <dbReference type="SAM" id="MobiDB-lite"/>
    </source>
</evidence>
<dbReference type="OrthoDB" id="10428373at2759"/>
<protein>
    <submittedName>
        <fullName evidence="2">Uncharacterized protein</fullName>
    </submittedName>
</protein>
<gene>
    <name evidence="2" type="ORF">CH63R_08562</name>
</gene>
<name>A0A1B7Y4S9_COLHI</name>
<dbReference type="RefSeq" id="XP_018155559.1">
    <property type="nucleotide sequence ID" value="XM_018303536.1"/>
</dbReference>